<comment type="caution">
    <text evidence="1">The sequence shown here is derived from an EMBL/GenBank/DDBJ whole genome shotgun (WGS) entry which is preliminary data.</text>
</comment>
<sequence length="100" mass="10068">MPAPVGTPADIAFGAAFAALAVAGLATMARGFSAAPTPPRGNTRNVALPGQRGGNDKKPGDGVMGGGVFYHASGRSHGVAHRGKSERRYGGGSAFHQLRL</sequence>
<evidence type="ECO:0000313" key="1">
    <source>
        <dbReference type="EMBL" id="KAK1864341.1"/>
    </source>
</evidence>
<dbReference type="Proteomes" id="UP000798662">
    <property type="component" value="Chromosome 2"/>
</dbReference>
<protein>
    <submittedName>
        <fullName evidence="1">Uncharacterized protein</fullName>
    </submittedName>
</protein>
<name>A0ACC3C303_PYRYE</name>
<keyword evidence="2" id="KW-1185">Reference proteome</keyword>
<reference evidence="1" key="1">
    <citation type="submission" date="2019-11" db="EMBL/GenBank/DDBJ databases">
        <title>Nori genome reveals adaptations in red seaweeds to the harsh intertidal environment.</title>
        <authorList>
            <person name="Wang D."/>
            <person name="Mao Y."/>
        </authorList>
    </citation>
    <scope>NUCLEOTIDE SEQUENCE</scope>
    <source>
        <tissue evidence="1">Gametophyte</tissue>
    </source>
</reference>
<gene>
    <name evidence="1" type="ORF">I4F81_006889</name>
</gene>
<accession>A0ACC3C303</accession>
<proteinExistence type="predicted"/>
<dbReference type="EMBL" id="CM020619">
    <property type="protein sequence ID" value="KAK1864341.1"/>
    <property type="molecule type" value="Genomic_DNA"/>
</dbReference>
<evidence type="ECO:0000313" key="2">
    <source>
        <dbReference type="Proteomes" id="UP000798662"/>
    </source>
</evidence>
<organism evidence="1 2">
    <name type="scientific">Pyropia yezoensis</name>
    <name type="common">Susabi-nori</name>
    <name type="synonym">Porphyra yezoensis</name>
    <dbReference type="NCBI Taxonomy" id="2788"/>
    <lineage>
        <taxon>Eukaryota</taxon>
        <taxon>Rhodophyta</taxon>
        <taxon>Bangiophyceae</taxon>
        <taxon>Bangiales</taxon>
        <taxon>Bangiaceae</taxon>
        <taxon>Pyropia</taxon>
    </lineage>
</organism>